<sequence length="69" mass="7513">MYFPCSNSSWVLKTDADDSAAAPMKSKPSSFTFVSTTKLNGAIENLVEMHTKLDTVTITVAQVPDLMTK</sequence>
<keyword evidence="2" id="KW-1185">Reference proteome</keyword>
<protein>
    <submittedName>
        <fullName evidence="1">Uncharacterized protein</fullName>
    </submittedName>
</protein>
<organism evidence="1 2">
    <name type="scientific">Solanum commersonii</name>
    <name type="common">Commerson's wild potato</name>
    <name type="synonym">Commerson's nightshade</name>
    <dbReference type="NCBI Taxonomy" id="4109"/>
    <lineage>
        <taxon>Eukaryota</taxon>
        <taxon>Viridiplantae</taxon>
        <taxon>Streptophyta</taxon>
        <taxon>Embryophyta</taxon>
        <taxon>Tracheophyta</taxon>
        <taxon>Spermatophyta</taxon>
        <taxon>Magnoliopsida</taxon>
        <taxon>eudicotyledons</taxon>
        <taxon>Gunneridae</taxon>
        <taxon>Pentapetalae</taxon>
        <taxon>asterids</taxon>
        <taxon>lamiids</taxon>
        <taxon>Solanales</taxon>
        <taxon>Solanaceae</taxon>
        <taxon>Solanoideae</taxon>
        <taxon>Solaneae</taxon>
        <taxon>Solanum</taxon>
    </lineage>
</organism>
<name>A0A9J5Y810_SOLCO</name>
<accession>A0A9J5Y810</accession>
<evidence type="ECO:0000313" key="2">
    <source>
        <dbReference type="Proteomes" id="UP000824120"/>
    </source>
</evidence>
<dbReference type="Proteomes" id="UP000824120">
    <property type="component" value="Chromosome 7"/>
</dbReference>
<reference evidence="1 2" key="1">
    <citation type="submission" date="2020-09" db="EMBL/GenBank/DDBJ databases">
        <title>De no assembly of potato wild relative species, Solanum commersonii.</title>
        <authorList>
            <person name="Cho K."/>
        </authorList>
    </citation>
    <scope>NUCLEOTIDE SEQUENCE [LARGE SCALE GENOMIC DNA]</scope>
    <source>
        <strain evidence="1">LZ3.2</strain>
        <tissue evidence="1">Leaf</tissue>
    </source>
</reference>
<proteinExistence type="predicted"/>
<gene>
    <name evidence="1" type="ORF">H5410_036928</name>
</gene>
<comment type="caution">
    <text evidence="1">The sequence shown here is derived from an EMBL/GenBank/DDBJ whole genome shotgun (WGS) entry which is preliminary data.</text>
</comment>
<evidence type="ECO:0000313" key="1">
    <source>
        <dbReference type="EMBL" id="KAG5595696.1"/>
    </source>
</evidence>
<dbReference type="EMBL" id="JACXVP010000007">
    <property type="protein sequence ID" value="KAG5595696.1"/>
    <property type="molecule type" value="Genomic_DNA"/>
</dbReference>
<dbReference type="AlphaFoldDB" id="A0A9J5Y810"/>